<dbReference type="STRING" id="67855.RO21_05495"/>
<gene>
    <name evidence="9" type="ORF">RO21_05495</name>
</gene>
<evidence type="ECO:0000313" key="10">
    <source>
        <dbReference type="Proteomes" id="UP000036270"/>
    </source>
</evidence>
<comment type="similarity">
    <text evidence="7">Belongs to the TRAP transporter large permease family.</text>
</comment>
<feature type="transmembrane region" description="Helical" evidence="7">
    <location>
        <begin position="136"/>
        <end position="158"/>
    </location>
</feature>
<dbReference type="GO" id="GO:0005886">
    <property type="term" value="C:plasma membrane"/>
    <property type="evidence" value="ECO:0007669"/>
    <property type="project" value="UniProtKB-SubCell"/>
</dbReference>
<comment type="caution">
    <text evidence="9">The sequence shown here is derived from an EMBL/GenBank/DDBJ whole genome shotgun (WGS) entry which is preliminary data.</text>
</comment>
<feature type="transmembrane region" description="Helical" evidence="7">
    <location>
        <begin position="47"/>
        <end position="70"/>
    </location>
</feature>
<feature type="transmembrane region" description="Helical" evidence="7">
    <location>
        <begin position="91"/>
        <end position="124"/>
    </location>
</feature>
<dbReference type="GO" id="GO:0022857">
    <property type="term" value="F:transmembrane transporter activity"/>
    <property type="evidence" value="ECO:0007669"/>
    <property type="project" value="UniProtKB-UniRule"/>
</dbReference>
<dbReference type="Pfam" id="PF06808">
    <property type="entry name" value="DctM"/>
    <property type="match status" value="1"/>
</dbReference>
<evidence type="ECO:0000256" key="4">
    <source>
        <dbReference type="ARBA" id="ARBA00022692"/>
    </source>
</evidence>
<keyword evidence="10" id="KW-1185">Reference proteome</keyword>
<feature type="transmembrane region" description="Helical" evidence="7">
    <location>
        <begin position="211"/>
        <end position="230"/>
    </location>
</feature>
<comment type="function">
    <text evidence="7">Part of the tripartite ATP-independent periplasmic (TRAP) transport system.</text>
</comment>
<evidence type="ECO:0000256" key="7">
    <source>
        <dbReference type="RuleBase" id="RU369079"/>
    </source>
</evidence>
<evidence type="ECO:0000256" key="1">
    <source>
        <dbReference type="ARBA" id="ARBA00004429"/>
    </source>
</evidence>
<comment type="subunit">
    <text evidence="7">The complex comprises the extracytoplasmic solute receptor protein and the two transmembrane proteins.</text>
</comment>
<evidence type="ECO:0000256" key="6">
    <source>
        <dbReference type="ARBA" id="ARBA00023136"/>
    </source>
</evidence>
<protein>
    <recommendedName>
        <fullName evidence="7">TRAP transporter large permease protein</fullName>
    </recommendedName>
</protein>
<dbReference type="Proteomes" id="UP000036270">
    <property type="component" value="Unassembled WGS sequence"/>
</dbReference>
<accession>A0A0J5P723</accession>
<keyword evidence="6 7" id="KW-0472">Membrane</keyword>
<keyword evidence="3 7" id="KW-0997">Cell inner membrane</keyword>
<name>A0A0J5P723_9PAST</name>
<dbReference type="RefSeq" id="WP_047976792.1">
    <property type="nucleotide sequence ID" value="NZ_JWIZ01000028.1"/>
</dbReference>
<dbReference type="PANTHER" id="PTHR33362">
    <property type="entry name" value="SIALIC ACID TRAP TRANSPORTER PERMEASE PROTEIN SIAT-RELATED"/>
    <property type="match status" value="1"/>
</dbReference>
<evidence type="ECO:0000259" key="8">
    <source>
        <dbReference type="Pfam" id="PF06808"/>
    </source>
</evidence>
<feature type="transmembrane region" description="Helical" evidence="7">
    <location>
        <begin position="399"/>
        <end position="423"/>
    </location>
</feature>
<feature type="transmembrane region" description="Helical" evidence="7">
    <location>
        <begin position="314"/>
        <end position="343"/>
    </location>
</feature>
<keyword evidence="5 7" id="KW-1133">Transmembrane helix</keyword>
<feature type="transmembrane region" description="Helical" evidence="7">
    <location>
        <begin position="276"/>
        <end position="294"/>
    </location>
</feature>
<evidence type="ECO:0000256" key="2">
    <source>
        <dbReference type="ARBA" id="ARBA00022475"/>
    </source>
</evidence>
<dbReference type="PATRIC" id="fig|67855.3.peg.966"/>
<keyword evidence="7" id="KW-0813">Transport</keyword>
<dbReference type="NCBIfam" id="TIGR00786">
    <property type="entry name" value="dctM"/>
    <property type="match status" value="1"/>
</dbReference>
<sequence>MTVVIFLTALLGAILLGVPVAFALLICGIALMLHLEVFDAQILAQQLVSGADSFSLMAIPFFILAGEIMNEGGLSKRIIDLPMKLVGHKRGGLGFVAILAAMIMASLSGSAVADTAAVAAMLLPMMKTTGYPLDKSAGLIGTAGIIAPIIPPSIPFIVFGVASGVSITKLFLAGIFPGILMGCCLAMLWWWQAKRLNLMTFSKATKKELCLSFKQSIWALLLPVIIIGGFRSGMFTPTEAGAVAAFYALIVSIFIYKELKWSQLYGVILNAAKTTAVVMFLVAAAQVTGWLITVAELPQMMTELLEPLIESPTLLLIVIMLAVFVIGMVMDLTPTVLILTPVLMPLVEEAGIDPVYFGVLFILNTSIGLITPPVGNVLNVITGVSKLPFDQAAKGILPYMLMMIVLLLAFVFFPQLILTPLAWLQP</sequence>
<feature type="domain" description="TRAP C4-dicarboxylate transport system permease DctM subunit" evidence="8">
    <location>
        <begin position="9"/>
        <end position="416"/>
    </location>
</feature>
<organism evidence="9 10">
    <name type="scientific">Muribacter muris</name>
    <dbReference type="NCBI Taxonomy" id="67855"/>
    <lineage>
        <taxon>Bacteria</taxon>
        <taxon>Pseudomonadati</taxon>
        <taxon>Pseudomonadota</taxon>
        <taxon>Gammaproteobacteria</taxon>
        <taxon>Pasteurellales</taxon>
        <taxon>Pasteurellaceae</taxon>
        <taxon>Muribacter</taxon>
    </lineage>
</organism>
<comment type="caution">
    <text evidence="7">Lacks conserved residue(s) required for the propagation of feature annotation.</text>
</comment>
<dbReference type="InterPro" id="IPR004681">
    <property type="entry name" value="TRAP_DctM"/>
</dbReference>
<dbReference type="PANTHER" id="PTHR33362:SF4">
    <property type="entry name" value="2,3-DIKETO-L-GULONATE TRAP TRANSPORTER LARGE PERMEASE PROTEIN YIAN"/>
    <property type="match status" value="1"/>
</dbReference>
<evidence type="ECO:0000313" key="9">
    <source>
        <dbReference type="EMBL" id="KMK51580.1"/>
    </source>
</evidence>
<keyword evidence="2" id="KW-1003">Cell membrane</keyword>
<dbReference type="EMBL" id="JWIZ01000028">
    <property type="protein sequence ID" value="KMK51580.1"/>
    <property type="molecule type" value="Genomic_DNA"/>
</dbReference>
<feature type="transmembrane region" description="Helical" evidence="7">
    <location>
        <begin position="170"/>
        <end position="191"/>
    </location>
</feature>
<dbReference type="InterPro" id="IPR010656">
    <property type="entry name" value="DctM"/>
</dbReference>
<evidence type="ECO:0000256" key="5">
    <source>
        <dbReference type="ARBA" id="ARBA00022989"/>
    </source>
</evidence>
<evidence type="ECO:0000256" key="3">
    <source>
        <dbReference type="ARBA" id="ARBA00022519"/>
    </source>
</evidence>
<feature type="transmembrane region" description="Helical" evidence="7">
    <location>
        <begin position="355"/>
        <end position="378"/>
    </location>
</feature>
<proteinExistence type="inferred from homology"/>
<dbReference type="AlphaFoldDB" id="A0A0J5P723"/>
<keyword evidence="4 7" id="KW-0812">Transmembrane</keyword>
<reference evidence="9 10" key="1">
    <citation type="submission" date="2014-12" db="EMBL/GenBank/DDBJ databases">
        <title>Reclassification of Actinobacillus muris as Muribacter muris.</title>
        <authorList>
            <person name="Christensen H."/>
            <person name="Nicklas W."/>
            <person name="Bisgaard M."/>
        </authorList>
    </citation>
    <scope>NUCLEOTIDE SEQUENCE [LARGE SCALE GENOMIC DNA]</scope>
    <source>
        <strain evidence="9 10">Ackerman80-443D</strain>
    </source>
</reference>
<feature type="transmembrane region" description="Helical" evidence="7">
    <location>
        <begin position="237"/>
        <end position="256"/>
    </location>
</feature>
<dbReference type="PIRSF" id="PIRSF006066">
    <property type="entry name" value="HI0050"/>
    <property type="match status" value="1"/>
</dbReference>
<comment type="subcellular location">
    <subcellularLocation>
        <location evidence="1 7">Cell inner membrane</location>
        <topology evidence="1 7">Multi-pass membrane protein</topology>
    </subcellularLocation>
</comment>